<dbReference type="Proteomes" id="UP000054223">
    <property type="component" value="Unassembled WGS sequence"/>
</dbReference>
<keyword evidence="3" id="KW-1185">Reference proteome</keyword>
<evidence type="ECO:0000313" key="3">
    <source>
        <dbReference type="Proteomes" id="UP000054223"/>
    </source>
</evidence>
<dbReference type="EMBL" id="LNAL01000008">
    <property type="protein sequence ID" value="KUG05924.1"/>
    <property type="molecule type" value="Genomic_DNA"/>
</dbReference>
<evidence type="ECO:0000256" key="1">
    <source>
        <dbReference type="SAM" id="MobiDB-lite"/>
    </source>
</evidence>
<gene>
    <name evidence="2" type="ORF">ASU33_00630</name>
</gene>
<name>A0A9X0HHE5_SOLP1</name>
<proteinExistence type="predicted"/>
<feature type="region of interest" description="Disordered" evidence="1">
    <location>
        <begin position="8"/>
        <end position="29"/>
    </location>
</feature>
<protein>
    <submittedName>
        <fullName evidence="2">Uncharacterized protein</fullName>
    </submittedName>
</protein>
<evidence type="ECO:0000313" key="2">
    <source>
        <dbReference type="EMBL" id="KUG05924.1"/>
    </source>
</evidence>
<comment type="caution">
    <text evidence="2">The sequence shown here is derived from an EMBL/GenBank/DDBJ whole genome shotgun (WGS) entry which is preliminary data.</text>
</comment>
<dbReference type="AlphaFoldDB" id="A0A9X0HHE5"/>
<accession>A0A9X0HHE5</accession>
<organism evidence="2 3">
    <name type="scientific">Solirubrum puertoriconensis</name>
    <dbReference type="NCBI Taxonomy" id="1751427"/>
    <lineage>
        <taxon>Bacteria</taxon>
        <taxon>Pseudomonadati</taxon>
        <taxon>Bacteroidota</taxon>
        <taxon>Cytophagia</taxon>
        <taxon>Cytophagales</taxon>
    </lineage>
</organism>
<reference evidence="2 3" key="1">
    <citation type="submission" date="2015-11" db="EMBL/GenBank/DDBJ databases">
        <title>Solirubrum puertoriconensis gen. nov. an environmental bacteria isolated in Puerto Rico.</title>
        <authorList>
            <person name="Cuebas-Irizarry M.F."/>
            <person name="Montalvo-Rodriguez R."/>
        </authorList>
    </citation>
    <scope>NUCLEOTIDE SEQUENCE [LARGE SCALE GENOMIC DNA]</scope>
    <source>
        <strain evidence="2 3">MC1A</strain>
    </source>
</reference>
<sequence>MLLLAACEPQRAAEQSTPPVAQRAAKTVTAPTNPVAVPDTVDASRPRYGYQPGHDTTFYIGQQRYRLLLRAETDSTKPLVAVTEGIVGPFYAEDTATFRLTHRVRGYEGGQTITLLDPTGRQVFRRHLAKADFYNTVGRDIVTVSAPERPCFIGYHAPSQTLVFTIPVGIPDSDVSRNCVLTVGLDGRVRQLTAGSWMGGEGPDCEAQLLADGTVLNCEELRRPNGTSVKLKKPDASLIAALPLTDTTLFTVYRYGHYREFLGADSLKDYEWVAAKHLRNAPNAFVLNTQGQIRQQFRYAGYYEVLDYEVPRRYVWQTHSYYLLDEARGVHVLDKHNPARVTEVRFQQMQRFRNPQRPDEVRFVMETETARFAFYVDPAQPTSLRYQRMEAANNQL</sequence>